<keyword evidence="8" id="KW-0676">Redox-active center</keyword>
<dbReference type="PROSITE" id="PS51352">
    <property type="entry name" value="THIOREDOXIN_2"/>
    <property type="match status" value="1"/>
</dbReference>
<name>A0A9W6P603_9ACTN</name>
<dbReference type="RefSeq" id="WP_285759434.1">
    <property type="nucleotide sequence ID" value="NZ_BSQG01000003.1"/>
</dbReference>
<dbReference type="PIRSF" id="PIRSF000239">
    <property type="entry name" value="AHPC"/>
    <property type="match status" value="1"/>
</dbReference>
<evidence type="ECO:0000313" key="16">
    <source>
        <dbReference type="Proteomes" id="UP001165092"/>
    </source>
</evidence>
<evidence type="ECO:0000256" key="2">
    <source>
        <dbReference type="ARBA" id="ARBA00011245"/>
    </source>
</evidence>
<comment type="similarity">
    <text evidence="10">Belongs to the peroxiredoxin family. BCP/PrxQ subfamily.</text>
</comment>
<dbReference type="InterPro" id="IPR024706">
    <property type="entry name" value="Peroxiredoxin_AhpC-typ"/>
</dbReference>
<keyword evidence="7" id="KW-1015">Disulfide bond</keyword>
<feature type="domain" description="Thioredoxin" evidence="14">
    <location>
        <begin position="1"/>
        <end position="154"/>
    </location>
</feature>
<keyword evidence="5" id="KW-0049">Antioxidant</keyword>
<dbReference type="PANTHER" id="PTHR42801">
    <property type="entry name" value="THIOREDOXIN-DEPENDENT PEROXIDE REDUCTASE"/>
    <property type="match status" value="1"/>
</dbReference>
<dbReference type="AlphaFoldDB" id="A0A9W6P603"/>
<dbReference type="InterPro" id="IPR013766">
    <property type="entry name" value="Thioredoxin_domain"/>
</dbReference>
<comment type="subunit">
    <text evidence="2">Monomer.</text>
</comment>
<evidence type="ECO:0000256" key="3">
    <source>
        <dbReference type="ARBA" id="ARBA00013017"/>
    </source>
</evidence>
<evidence type="ECO:0000256" key="7">
    <source>
        <dbReference type="ARBA" id="ARBA00023157"/>
    </source>
</evidence>
<accession>A0A9W6P603</accession>
<comment type="caution">
    <text evidence="15">The sequence shown here is derived from an EMBL/GenBank/DDBJ whole genome shotgun (WGS) entry which is preliminary data.</text>
</comment>
<dbReference type="Pfam" id="PF00578">
    <property type="entry name" value="AhpC-TSA"/>
    <property type="match status" value="1"/>
</dbReference>
<dbReference type="Gene3D" id="3.40.30.10">
    <property type="entry name" value="Glutaredoxin"/>
    <property type="match status" value="1"/>
</dbReference>
<dbReference type="CDD" id="cd03017">
    <property type="entry name" value="PRX_BCP"/>
    <property type="match status" value="1"/>
</dbReference>
<comment type="catalytic activity">
    <reaction evidence="12">
        <text>a hydroperoxide + [thioredoxin]-dithiol = an alcohol + [thioredoxin]-disulfide + H2O</text>
        <dbReference type="Rhea" id="RHEA:62620"/>
        <dbReference type="Rhea" id="RHEA-COMP:10698"/>
        <dbReference type="Rhea" id="RHEA-COMP:10700"/>
        <dbReference type="ChEBI" id="CHEBI:15377"/>
        <dbReference type="ChEBI" id="CHEBI:29950"/>
        <dbReference type="ChEBI" id="CHEBI:30879"/>
        <dbReference type="ChEBI" id="CHEBI:35924"/>
        <dbReference type="ChEBI" id="CHEBI:50058"/>
        <dbReference type="EC" id="1.11.1.24"/>
    </reaction>
</comment>
<dbReference type="InterPro" id="IPR036249">
    <property type="entry name" value="Thioredoxin-like_sf"/>
</dbReference>
<evidence type="ECO:0000256" key="11">
    <source>
        <dbReference type="ARBA" id="ARBA00041373"/>
    </source>
</evidence>
<keyword evidence="4" id="KW-0575">Peroxidase</keyword>
<evidence type="ECO:0000256" key="10">
    <source>
        <dbReference type="ARBA" id="ARBA00038489"/>
    </source>
</evidence>
<dbReference type="GO" id="GO:0005737">
    <property type="term" value="C:cytoplasm"/>
    <property type="evidence" value="ECO:0007669"/>
    <property type="project" value="TreeGrafter"/>
</dbReference>
<proteinExistence type="inferred from homology"/>
<dbReference type="GO" id="GO:0045454">
    <property type="term" value="P:cell redox homeostasis"/>
    <property type="evidence" value="ECO:0007669"/>
    <property type="project" value="TreeGrafter"/>
</dbReference>
<dbReference type="Proteomes" id="UP001165092">
    <property type="component" value="Unassembled WGS sequence"/>
</dbReference>
<comment type="function">
    <text evidence="1">Thiol-specific peroxidase that catalyzes the reduction of hydrogen peroxide and organic hydroperoxides to water and alcohols, respectively. Plays a role in cell protection against oxidative stress by detoxifying peroxides and as sensor of hydrogen peroxide-mediated signaling events.</text>
</comment>
<dbReference type="GO" id="GO:0034599">
    <property type="term" value="P:cellular response to oxidative stress"/>
    <property type="evidence" value="ECO:0007669"/>
    <property type="project" value="TreeGrafter"/>
</dbReference>
<dbReference type="PANTHER" id="PTHR42801:SF8">
    <property type="entry name" value="PEROXIREDOXIN RV1608C-RELATED"/>
    <property type="match status" value="1"/>
</dbReference>
<evidence type="ECO:0000256" key="9">
    <source>
        <dbReference type="ARBA" id="ARBA00032824"/>
    </source>
</evidence>
<dbReference type="GO" id="GO:0008379">
    <property type="term" value="F:thioredoxin peroxidase activity"/>
    <property type="evidence" value="ECO:0007669"/>
    <property type="project" value="TreeGrafter"/>
</dbReference>
<evidence type="ECO:0000256" key="6">
    <source>
        <dbReference type="ARBA" id="ARBA00023002"/>
    </source>
</evidence>
<evidence type="ECO:0000256" key="13">
    <source>
        <dbReference type="PIRSR" id="PIRSR000239-1"/>
    </source>
</evidence>
<dbReference type="InterPro" id="IPR050924">
    <property type="entry name" value="Peroxiredoxin_BCP/PrxQ"/>
</dbReference>
<protein>
    <recommendedName>
        <fullName evidence="3">thioredoxin-dependent peroxiredoxin</fullName>
        <ecNumber evidence="3">1.11.1.24</ecNumber>
    </recommendedName>
    <alternativeName>
        <fullName evidence="11">Bacterioferritin comigratory protein</fullName>
    </alternativeName>
    <alternativeName>
        <fullName evidence="9">Thioredoxin peroxidase</fullName>
    </alternativeName>
</protein>
<dbReference type="SUPFAM" id="SSF52833">
    <property type="entry name" value="Thioredoxin-like"/>
    <property type="match status" value="1"/>
</dbReference>
<evidence type="ECO:0000256" key="4">
    <source>
        <dbReference type="ARBA" id="ARBA00022559"/>
    </source>
</evidence>
<evidence type="ECO:0000259" key="14">
    <source>
        <dbReference type="PROSITE" id="PS51352"/>
    </source>
</evidence>
<organism evidence="15 16">
    <name type="scientific">Nocardiopsis ansamitocini</name>
    <dbReference type="NCBI Taxonomy" id="1670832"/>
    <lineage>
        <taxon>Bacteria</taxon>
        <taxon>Bacillati</taxon>
        <taxon>Actinomycetota</taxon>
        <taxon>Actinomycetes</taxon>
        <taxon>Streptosporangiales</taxon>
        <taxon>Nocardiopsidaceae</taxon>
        <taxon>Nocardiopsis</taxon>
    </lineage>
</organism>
<evidence type="ECO:0000256" key="5">
    <source>
        <dbReference type="ARBA" id="ARBA00022862"/>
    </source>
</evidence>
<keyword evidence="16" id="KW-1185">Reference proteome</keyword>
<evidence type="ECO:0000256" key="12">
    <source>
        <dbReference type="ARBA" id="ARBA00049091"/>
    </source>
</evidence>
<evidence type="ECO:0000256" key="1">
    <source>
        <dbReference type="ARBA" id="ARBA00003330"/>
    </source>
</evidence>
<dbReference type="EC" id="1.11.1.24" evidence="3"/>
<evidence type="ECO:0000256" key="8">
    <source>
        <dbReference type="ARBA" id="ARBA00023284"/>
    </source>
</evidence>
<sequence>MNKGEQAPDFDLPDQHGTRRKLSDFLAQGPLVLFFYPIALSSGCTAESCHFRDLGAEFAELGAQRAGISNDTVERQLEFDKTNAFGYPLLSDEDGAVATAFGVRRTGLLAGLSPTRRQTFVIDTDRTILDVVKSEVRMQAHAEGALKALRARTA</sequence>
<feature type="active site" description="Cysteine sulfenic acid (-SOH) intermediate; for peroxidase activity" evidence="13">
    <location>
        <position position="44"/>
    </location>
</feature>
<gene>
    <name evidence="15" type="ORF">Nans01_24210</name>
</gene>
<evidence type="ECO:0000313" key="15">
    <source>
        <dbReference type="EMBL" id="GLU48070.1"/>
    </source>
</evidence>
<dbReference type="InterPro" id="IPR000866">
    <property type="entry name" value="AhpC/TSA"/>
</dbReference>
<keyword evidence="6" id="KW-0560">Oxidoreductase</keyword>
<dbReference type="EMBL" id="BSQG01000003">
    <property type="protein sequence ID" value="GLU48070.1"/>
    <property type="molecule type" value="Genomic_DNA"/>
</dbReference>
<reference evidence="15" key="1">
    <citation type="submission" date="2023-02" db="EMBL/GenBank/DDBJ databases">
        <title>Nocardiopsis ansamitocini NBRC 112285.</title>
        <authorList>
            <person name="Ichikawa N."/>
            <person name="Sato H."/>
            <person name="Tonouchi N."/>
        </authorList>
    </citation>
    <scope>NUCLEOTIDE SEQUENCE</scope>
    <source>
        <strain evidence="15">NBRC 112285</strain>
    </source>
</reference>